<sequence length="204" mass="23228">MSVPKIYYFGVVGRPEITKLVLTAAGKPFEDIQFSNEEWAKTYKQKSPFGTAPWVEMDGQVYSQSIAIAVYFARQNGYYGKSDIECLQIDQLLDLYSDYLDISKHLFFEADKDKKAEMLKTLKGPDTQRYFGYFERLLKQNGTGFFVGKELTLADIAVFDLVTGWMKNFMGPIDNFPLVNALVDKVAANDKIKAYMAKRKVTEG</sequence>
<dbReference type="Proteomes" id="UP000694888">
    <property type="component" value="Unplaced"/>
</dbReference>
<dbReference type="Gene3D" id="3.40.30.10">
    <property type="entry name" value="Glutaredoxin"/>
    <property type="match status" value="1"/>
</dbReference>
<organism evidence="3 4">
    <name type="scientific">Aplysia californica</name>
    <name type="common">California sea hare</name>
    <dbReference type="NCBI Taxonomy" id="6500"/>
    <lineage>
        <taxon>Eukaryota</taxon>
        <taxon>Metazoa</taxon>
        <taxon>Spiralia</taxon>
        <taxon>Lophotrochozoa</taxon>
        <taxon>Mollusca</taxon>
        <taxon>Gastropoda</taxon>
        <taxon>Heterobranchia</taxon>
        <taxon>Euthyneura</taxon>
        <taxon>Tectipleura</taxon>
        <taxon>Aplysiida</taxon>
        <taxon>Aplysioidea</taxon>
        <taxon>Aplysiidae</taxon>
        <taxon>Aplysia</taxon>
    </lineage>
</organism>
<evidence type="ECO:0000313" key="3">
    <source>
        <dbReference type="Proteomes" id="UP000694888"/>
    </source>
</evidence>
<dbReference type="InterPro" id="IPR040079">
    <property type="entry name" value="Glutathione_S-Trfase"/>
</dbReference>
<dbReference type="Pfam" id="PF02798">
    <property type="entry name" value="GST_N"/>
    <property type="match status" value="1"/>
</dbReference>
<dbReference type="InterPro" id="IPR036249">
    <property type="entry name" value="Thioredoxin-like_sf"/>
</dbReference>
<dbReference type="GeneID" id="106011898"/>
<accession>A0ABM1A0U6</accession>
<dbReference type="SFLD" id="SFLDG00363">
    <property type="entry name" value="AMPS_(cytGST):_Alpha-__Mu-__Pi"/>
    <property type="match status" value="1"/>
</dbReference>
<dbReference type="InterPro" id="IPR010987">
    <property type="entry name" value="Glutathione-S-Trfase_C-like"/>
</dbReference>
<evidence type="ECO:0000259" key="2">
    <source>
        <dbReference type="PROSITE" id="PS50405"/>
    </source>
</evidence>
<dbReference type="Gene3D" id="1.20.1050.10">
    <property type="match status" value="1"/>
</dbReference>
<evidence type="ECO:0000313" key="4">
    <source>
        <dbReference type="RefSeq" id="XP_012938525.1"/>
    </source>
</evidence>
<dbReference type="PROSITE" id="PS50404">
    <property type="entry name" value="GST_NTER"/>
    <property type="match status" value="1"/>
</dbReference>
<dbReference type="InterPro" id="IPR050213">
    <property type="entry name" value="GST_superfamily"/>
</dbReference>
<protein>
    <submittedName>
        <fullName evidence="4">Probable glutathione S-transferase 7</fullName>
    </submittedName>
</protein>
<dbReference type="SFLD" id="SFLDG01205">
    <property type="entry name" value="AMPS.1"/>
    <property type="match status" value="1"/>
</dbReference>
<feature type="domain" description="GST N-terminal" evidence="1">
    <location>
        <begin position="2"/>
        <end position="80"/>
    </location>
</feature>
<dbReference type="PANTHER" id="PTHR11571">
    <property type="entry name" value="GLUTATHIONE S-TRANSFERASE"/>
    <property type="match status" value="1"/>
</dbReference>
<keyword evidence="3" id="KW-1185">Reference proteome</keyword>
<dbReference type="CDD" id="cd03039">
    <property type="entry name" value="GST_N_Sigma_like"/>
    <property type="match status" value="1"/>
</dbReference>
<evidence type="ECO:0000259" key="1">
    <source>
        <dbReference type="PROSITE" id="PS50404"/>
    </source>
</evidence>
<dbReference type="SUPFAM" id="SSF52833">
    <property type="entry name" value="Thioredoxin-like"/>
    <property type="match status" value="1"/>
</dbReference>
<dbReference type="CDD" id="cd03192">
    <property type="entry name" value="GST_C_Sigma_like"/>
    <property type="match status" value="1"/>
</dbReference>
<dbReference type="InterPro" id="IPR036282">
    <property type="entry name" value="Glutathione-S-Trfase_C_sf"/>
</dbReference>
<dbReference type="SFLD" id="SFLDS00019">
    <property type="entry name" value="Glutathione_Transferase_(cytos"/>
    <property type="match status" value="1"/>
</dbReference>
<dbReference type="PROSITE" id="PS50405">
    <property type="entry name" value="GST_CTER"/>
    <property type="match status" value="1"/>
</dbReference>
<gene>
    <name evidence="4" type="primary">LOC106011898</name>
</gene>
<dbReference type="InterPro" id="IPR004045">
    <property type="entry name" value="Glutathione_S-Trfase_N"/>
</dbReference>
<name>A0ABM1A0U6_APLCA</name>
<reference evidence="4" key="1">
    <citation type="submission" date="2025-08" db="UniProtKB">
        <authorList>
            <consortium name="RefSeq"/>
        </authorList>
    </citation>
    <scope>IDENTIFICATION</scope>
</reference>
<proteinExistence type="predicted"/>
<dbReference type="InterPro" id="IPR004046">
    <property type="entry name" value="GST_C"/>
</dbReference>
<dbReference type="SUPFAM" id="SSF47616">
    <property type="entry name" value="GST C-terminal domain-like"/>
    <property type="match status" value="1"/>
</dbReference>
<dbReference type="Pfam" id="PF14497">
    <property type="entry name" value="GST_C_3"/>
    <property type="match status" value="1"/>
</dbReference>
<feature type="domain" description="GST C-terminal" evidence="2">
    <location>
        <begin position="82"/>
        <end position="204"/>
    </location>
</feature>
<dbReference type="RefSeq" id="XP_012938525.1">
    <property type="nucleotide sequence ID" value="XM_013083071.2"/>
</dbReference>
<dbReference type="PANTHER" id="PTHR11571:SF150">
    <property type="entry name" value="GLUTATHIONE S-TRANSFERASE"/>
    <property type="match status" value="1"/>
</dbReference>